<dbReference type="Proteomes" id="UP001596501">
    <property type="component" value="Unassembled WGS sequence"/>
</dbReference>
<name>A0ABW2QIU3_9BURK</name>
<reference evidence="5" key="1">
    <citation type="journal article" date="2019" name="Int. J. Syst. Evol. Microbiol.">
        <title>The Global Catalogue of Microorganisms (GCM) 10K type strain sequencing project: providing services to taxonomists for standard genome sequencing and annotation.</title>
        <authorList>
            <consortium name="The Broad Institute Genomics Platform"/>
            <consortium name="The Broad Institute Genome Sequencing Center for Infectious Disease"/>
            <person name="Wu L."/>
            <person name="Ma J."/>
        </authorList>
    </citation>
    <scope>NUCLEOTIDE SEQUENCE [LARGE SCALE GENOMIC DNA]</scope>
    <source>
        <strain evidence="5">CGMCC 1.12371</strain>
    </source>
</reference>
<feature type="domain" description="OmpA-like" evidence="3">
    <location>
        <begin position="60"/>
        <end position="170"/>
    </location>
</feature>
<dbReference type="InterPro" id="IPR036737">
    <property type="entry name" value="OmpA-like_sf"/>
</dbReference>
<keyword evidence="1 2" id="KW-0472">Membrane</keyword>
<accession>A0ABW2QIU3</accession>
<evidence type="ECO:0000259" key="3">
    <source>
        <dbReference type="PROSITE" id="PS51123"/>
    </source>
</evidence>
<evidence type="ECO:0000256" key="1">
    <source>
        <dbReference type="PROSITE-ProRule" id="PRU00473"/>
    </source>
</evidence>
<dbReference type="PROSITE" id="PS51123">
    <property type="entry name" value="OMPA_2"/>
    <property type="match status" value="1"/>
</dbReference>
<dbReference type="RefSeq" id="WP_382222976.1">
    <property type="nucleotide sequence ID" value="NZ_JBHTCA010000006.1"/>
</dbReference>
<evidence type="ECO:0000256" key="2">
    <source>
        <dbReference type="SAM" id="Phobius"/>
    </source>
</evidence>
<feature type="transmembrane region" description="Helical" evidence="2">
    <location>
        <begin position="12"/>
        <end position="33"/>
    </location>
</feature>
<keyword evidence="2" id="KW-0812">Transmembrane</keyword>
<keyword evidence="2" id="KW-1133">Transmembrane helix</keyword>
<keyword evidence="5" id="KW-1185">Reference proteome</keyword>
<dbReference type="SUPFAM" id="SSF103088">
    <property type="entry name" value="OmpA-like"/>
    <property type="match status" value="1"/>
</dbReference>
<evidence type="ECO:0000313" key="5">
    <source>
        <dbReference type="Proteomes" id="UP001596501"/>
    </source>
</evidence>
<organism evidence="4 5">
    <name type="scientific">Hydrogenophaga atypica</name>
    <dbReference type="NCBI Taxonomy" id="249409"/>
    <lineage>
        <taxon>Bacteria</taxon>
        <taxon>Pseudomonadati</taxon>
        <taxon>Pseudomonadota</taxon>
        <taxon>Betaproteobacteria</taxon>
        <taxon>Burkholderiales</taxon>
        <taxon>Comamonadaceae</taxon>
        <taxon>Hydrogenophaga</taxon>
    </lineage>
</organism>
<proteinExistence type="predicted"/>
<protein>
    <submittedName>
        <fullName evidence="4">OmpA family protein</fullName>
    </submittedName>
</protein>
<evidence type="ECO:0000313" key="4">
    <source>
        <dbReference type="EMBL" id="MFC7409368.1"/>
    </source>
</evidence>
<dbReference type="InterPro" id="IPR006665">
    <property type="entry name" value="OmpA-like"/>
</dbReference>
<gene>
    <name evidence="4" type="ORF">ACFQPB_10890</name>
</gene>
<dbReference type="EMBL" id="JBHTCA010000006">
    <property type="protein sequence ID" value="MFC7409368.1"/>
    <property type="molecule type" value="Genomic_DNA"/>
</dbReference>
<comment type="caution">
    <text evidence="4">The sequence shown here is derived from an EMBL/GenBank/DDBJ whole genome shotgun (WGS) entry which is preliminary data.</text>
</comment>
<sequence length="170" mass="17036">MASQEVEVEQRVVAVVVIAAILLAVGLALGFGINKSRPKAVPAPAAVAAAPSADASADAARVVVEGGVVKFFFATGKADLAVDLSADVQAALNDAAAAAKAGKKLVVSGFHDSTGDAAVNAELAKQRALTVQAVLVNLGADAAAIELKKPEEMLGGTDNAQARRVEVVVQ</sequence>
<dbReference type="Pfam" id="PF00691">
    <property type="entry name" value="OmpA"/>
    <property type="match status" value="1"/>
</dbReference>
<dbReference type="Gene3D" id="3.30.1330.60">
    <property type="entry name" value="OmpA-like domain"/>
    <property type="match status" value="1"/>
</dbReference>